<dbReference type="HOGENOM" id="CLU_2218330_0_0_9"/>
<gene>
    <name evidence="1" type="ORF">GCWU0000282_002058</name>
</gene>
<sequence length="106" mass="12071">MSENFDKYGRSAFSFADGMLKVTIPLEFEREEIINRVNKEKVKNNLTDNQKHVYEYMSSNIVSNLQEVADATGLSLGGVKKICSKLQEHGLLERKGSKRDGMWVTK</sequence>
<evidence type="ECO:0000313" key="2">
    <source>
        <dbReference type="Proteomes" id="UP000018227"/>
    </source>
</evidence>
<dbReference type="SUPFAM" id="SSF46785">
    <property type="entry name" value="Winged helix' DNA-binding domain"/>
    <property type="match status" value="1"/>
</dbReference>
<reference evidence="1 2" key="1">
    <citation type="submission" date="2013-06" db="EMBL/GenBank/DDBJ databases">
        <authorList>
            <person name="Weinstock G."/>
            <person name="Sodergren E."/>
            <person name="Clifton S."/>
            <person name="Fulton L."/>
            <person name="Fulton B."/>
            <person name="Courtney L."/>
            <person name="Fronick C."/>
            <person name="Harrison M."/>
            <person name="Strong C."/>
            <person name="Farmer C."/>
            <person name="Delahaunty K."/>
            <person name="Markovic C."/>
            <person name="Hall O."/>
            <person name="Minx P."/>
            <person name="Tomlinson C."/>
            <person name="Mitreva M."/>
            <person name="Nelson J."/>
            <person name="Hou S."/>
            <person name="Wollam A."/>
            <person name="Pepin K.H."/>
            <person name="Johnson M."/>
            <person name="Bhonagiri V."/>
            <person name="Nash W.E."/>
            <person name="Warren W."/>
            <person name="Chinwalla A."/>
            <person name="Mardis E.R."/>
            <person name="Wilson R.K."/>
        </authorList>
    </citation>
    <scope>NUCLEOTIDE SEQUENCE [LARGE SCALE GENOMIC DNA]</scope>
    <source>
        <strain evidence="1 2">ATCC 51271</strain>
    </source>
</reference>
<dbReference type="Proteomes" id="UP000018227">
    <property type="component" value="Unassembled WGS sequence"/>
</dbReference>
<dbReference type="InterPro" id="IPR036390">
    <property type="entry name" value="WH_DNA-bd_sf"/>
</dbReference>
<dbReference type="AlphaFoldDB" id="V2XLZ9"/>
<dbReference type="OrthoDB" id="9813719at2"/>
<keyword evidence="2" id="KW-1185">Reference proteome</keyword>
<dbReference type="STRING" id="592026.GCWU0000282_002058"/>
<organism evidence="1 2">
    <name type="scientific">Catonella morbi ATCC 51271</name>
    <dbReference type="NCBI Taxonomy" id="592026"/>
    <lineage>
        <taxon>Bacteria</taxon>
        <taxon>Bacillati</taxon>
        <taxon>Bacillota</taxon>
        <taxon>Clostridia</taxon>
        <taxon>Lachnospirales</taxon>
        <taxon>Lachnospiraceae</taxon>
        <taxon>Catonella</taxon>
    </lineage>
</organism>
<proteinExistence type="predicted"/>
<dbReference type="InterPro" id="IPR036388">
    <property type="entry name" value="WH-like_DNA-bd_sf"/>
</dbReference>
<comment type="caution">
    <text evidence="1">The sequence shown here is derived from an EMBL/GenBank/DDBJ whole genome shotgun (WGS) entry which is preliminary data.</text>
</comment>
<dbReference type="EMBL" id="ACIL03000013">
    <property type="protein sequence ID" value="ESL03184.1"/>
    <property type="molecule type" value="Genomic_DNA"/>
</dbReference>
<dbReference type="Gene3D" id="1.10.10.10">
    <property type="entry name" value="Winged helix-like DNA-binding domain superfamily/Winged helix DNA-binding domain"/>
    <property type="match status" value="1"/>
</dbReference>
<dbReference type="RefSeq" id="WP_023354926.1">
    <property type="nucleotide sequence ID" value="NZ_KI535368.1"/>
</dbReference>
<protein>
    <submittedName>
        <fullName evidence="1">Uncharacterized protein</fullName>
    </submittedName>
</protein>
<name>V2XLZ9_9FIRM</name>
<accession>V2XLZ9</accession>
<evidence type="ECO:0000313" key="1">
    <source>
        <dbReference type="EMBL" id="ESL03184.1"/>
    </source>
</evidence>